<dbReference type="HOGENOM" id="CLU_043430_0_0_1"/>
<feature type="signal peptide" evidence="2">
    <location>
        <begin position="1"/>
        <end position="19"/>
    </location>
</feature>
<gene>
    <name evidence="3" type="ORF">ACRE_056950</name>
</gene>
<reference evidence="4" key="1">
    <citation type="journal article" date="2014" name="Genome Announc.">
        <title>Genome sequence and annotation of Acremonium chrysogenum, producer of the beta-lactam antibiotic cephalosporin C.</title>
        <authorList>
            <person name="Terfehr D."/>
            <person name="Dahlmann T.A."/>
            <person name="Specht T."/>
            <person name="Zadra I."/>
            <person name="Kuernsteiner H."/>
            <person name="Kueck U."/>
        </authorList>
    </citation>
    <scope>NUCLEOTIDE SEQUENCE [LARGE SCALE GENOMIC DNA]</scope>
    <source>
        <strain evidence="4">ATCC 11550 / CBS 779.69 / DSM 880 / IAM 14645 / JCM 23072 / IMI 49137</strain>
    </source>
</reference>
<evidence type="ECO:0000256" key="1">
    <source>
        <dbReference type="SAM" id="MobiDB-lite"/>
    </source>
</evidence>
<keyword evidence="4" id="KW-1185">Reference proteome</keyword>
<keyword evidence="2" id="KW-0732">Signal</keyword>
<sequence length="315" mass="33075">MKFSASAIIFAAALGGVSAHPSGHAHKHMHRSLEERGSFVKAGKPAPPPEPTVKIAQVDKPKPVKTTTQAPPPPPEPTSQKPKPKPKPKPTGDGNSSGGGEGQGISSYTPFCGGKKAKRASLEDIAYKGNLGVPGNYGCNFMLAKSSVADEYKYNVKIINRQDKDQECVCYNKIGPDFEGINGFFKGNEALSFTLPGKATQYVVVDENTQGGCICAVGSIPTTEWGEFGSTWAEFDMGNEKNGGWSGGDASCLTSSRAGLDIPGLNMCGHGTCSTIYPGGSGENAFLEGMEAEDGWGLNLPPGKVRIEVEVGYEG</sequence>
<dbReference type="GO" id="GO:0005576">
    <property type="term" value="C:extracellular region"/>
    <property type="evidence" value="ECO:0007669"/>
    <property type="project" value="InterPro"/>
</dbReference>
<evidence type="ECO:0000313" key="3">
    <source>
        <dbReference type="EMBL" id="KFH43519.1"/>
    </source>
</evidence>
<dbReference type="EMBL" id="JPKY01000067">
    <property type="protein sequence ID" value="KFH43519.1"/>
    <property type="molecule type" value="Genomic_DNA"/>
</dbReference>
<dbReference type="OrthoDB" id="118256at2759"/>
<evidence type="ECO:0000313" key="4">
    <source>
        <dbReference type="Proteomes" id="UP000029964"/>
    </source>
</evidence>
<comment type="caution">
    <text evidence="3">The sequence shown here is derived from an EMBL/GenBank/DDBJ whole genome shotgun (WGS) entry which is preliminary data.</text>
</comment>
<dbReference type="PANTHER" id="PTHR42039:SF1">
    <property type="entry name" value="PUTATIVE (AFU_ORTHOLOGUE AFUA_3G02940)-RELATED"/>
    <property type="match status" value="1"/>
</dbReference>
<dbReference type="AlphaFoldDB" id="A0A086T2D7"/>
<accession>A0A086T2D7</accession>
<evidence type="ECO:0000256" key="2">
    <source>
        <dbReference type="SAM" id="SignalP"/>
    </source>
</evidence>
<dbReference type="Pfam" id="PF25312">
    <property type="entry name" value="Allergen_Asp_f_4"/>
    <property type="match status" value="1"/>
</dbReference>
<dbReference type="PANTHER" id="PTHR42039">
    <property type="entry name" value="PUTATIVE (AFU_ORTHOLOGUE AFUA_3G02940)-RELATED"/>
    <property type="match status" value="1"/>
</dbReference>
<name>A0A086T2D7_HAPC1</name>
<proteinExistence type="predicted"/>
<protein>
    <submittedName>
        <fullName evidence="3">Allergen Asp f-like protein</fullName>
    </submittedName>
</protein>
<organism evidence="3 4">
    <name type="scientific">Hapsidospora chrysogenum (strain ATCC 11550 / CBS 779.69 / DSM 880 / IAM 14645 / JCM 23072 / IMI 49137)</name>
    <name type="common">Acremonium chrysogenum</name>
    <dbReference type="NCBI Taxonomy" id="857340"/>
    <lineage>
        <taxon>Eukaryota</taxon>
        <taxon>Fungi</taxon>
        <taxon>Dikarya</taxon>
        <taxon>Ascomycota</taxon>
        <taxon>Pezizomycotina</taxon>
        <taxon>Sordariomycetes</taxon>
        <taxon>Hypocreomycetidae</taxon>
        <taxon>Hypocreales</taxon>
        <taxon>Bionectriaceae</taxon>
        <taxon>Hapsidospora</taxon>
    </lineage>
</organism>
<dbReference type="GO" id="GO:0019863">
    <property type="term" value="F:IgE binding"/>
    <property type="evidence" value="ECO:0007669"/>
    <property type="project" value="InterPro"/>
</dbReference>
<dbReference type="InterPro" id="IPR038903">
    <property type="entry name" value="Allergen_Asp_f_4"/>
</dbReference>
<dbReference type="Proteomes" id="UP000029964">
    <property type="component" value="Unassembled WGS sequence"/>
</dbReference>
<feature type="chain" id="PRO_5001815214" evidence="2">
    <location>
        <begin position="20"/>
        <end position="315"/>
    </location>
</feature>
<feature type="region of interest" description="Disordered" evidence="1">
    <location>
        <begin position="18"/>
        <end position="107"/>
    </location>
</feature>